<comment type="caution">
    <text evidence="3">The sequence shown here is derived from an EMBL/GenBank/DDBJ whole genome shotgun (WGS) entry which is preliminary data.</text>
</comment>
<evidence type="ECO:0000256" key="2">
    <source>
        <dbReference type="SAM" id="MobiDB-lite"/>
    </source>
</evidence>
<feature type="non-terminal residue" evidence="3">
    <location>
        <position position="1"/>
    </location>
</feature>
<evidence type="ECO:0000256" key="1">
    <source>
        <dbReference type="SAM" id="Coils"/>
    </source>
</evidence>
<evidence type="ECO:0000313" key="4">
    <source>
        <dbReference type="Proteomes" id="UP000078046"/>
    </source>
</evidence>
<feature type="coiled-coil region" evidence="1">
    <location>
        <begin position="7"/>
        <end position="34"/>
    </location>
</feature>
<feature type="region of interest" description="Disordered" evidence="2">
    <location>
        <begin position="276"/>
        <end position="303"/>
    </location>
</feature>
<gene>
    <name evidence="3" type="ORF">A3Q56_00352</name>
</gene>
<dbReference type="AlphaFoldDB" id="A0A177BE58"/>
<dbReference type="EMBL" id="LWCA01000018">
    <property type="protein sequence ID" value="OAF71854.1"/>
    <property type="molecule type" value="Genomic_DNA"/>
</dbReference>
<organism evidence="3 4">
    <name type="scientific">Intoshia linei</name>
    <dbReference type="NCBI Taxonomy" id="1819745"/>
    <lineage>
        <taxon>Eukaryota</taxon>
        <taxon>Metazoa</taxon>
        <taxon>Spiralia</taxon>
        <taxon>Lophotrochozoa</taxon>
        <taxon>Mesozoa</taxon>
        <taxon>Orthonectida</taxon>
        <taxon>Rhopaluridae</taxon>
        <taxon>Intoshia</taxon>
    </lineage>
</organism>
<proteinExistence type="predicted"/>
<accession>A0A177BE58</accession>
<name>A0A177BE58_9BILA</name>
<feature type="compositionally biased region" description="Basic residues" evidence="2">
    <location>
        <begin position="278"/>
        <end position="289"/>
    </location>
</feature>
<protein>
    <submittedName>
        <fullName evidence="3">Uncharacterized protein</fullName>
    </submittedName>
</protein>
<keyword evidence="4" id="KW-1185">Reference proteome</keyword>
<reference evidence="3 4" key="1">
    <citation type="submission" date="2016-04" db="EMBL/GenBank/DDBJ databases">
        <title>The genome of Intoshia linei affirms orthonectids as highly simplified spiralians.</title>
        <authorList>
            <person name="Mikhailov K.V."/>
            <person name="Slusarev G.S."/>
            <person name="Nikitin M.A."/>
            <person name="Logacheva M.D."/>
            <person name="Penin A."/>
            <person name="Aleoshin V."/>
            <person name="Panchin Y.V."/>
        </authorList>
    </citation>
    <scope>NUCLEOTIDE SEQUENCE [LARGE SCALE GENOMIC DNA]</scope>
    <source>
        <strain evidence="3">Intl2013</strain>
        <tissue evidence="3">Whole animal</tissue>
    </source>
</reference>
<sequence>SDEIIKLFALHREVNEYSKELENLERSAKYLKKLNKKLENWKTLNSNQEPCTENDNTLASFTNDKLSTESLESTALNYSNKEYDKSLNNIHTFNELVRKNGVLDSAEYHSSPITSNSYTLLSQLSSANLNNSKIASLSSNTQIQPTWTNHCNIQTETIQPNSTIAEKLITKPGIQFDSKNLNLNLECQKQDFNDLNQSQLPESQKFHQMQQIKHFKDYLNSKLNLKTPESSLNPLKCDLKEIVEIAPKPVKKISNKVKHFSPGENLVNDLKLNNKLKNVPKKSRQSKPKKNTENINNGNNYIDDKHKRMSTQLFHSMNLDPSTFEQMANYNKQMNSNCQNTNKLVQDFIQSDVQNKHKNVDSKPQFHSRYSDFNNKESKLSENPQKTFPEPLNQRHYTDLSNSIPYQSITNSDAVFRNLQYRQNYNYFYNVQNQNRMYMNIPNMSNSNFNPINTVQTRNNVTSNYHAYSNVYNQLYRPRKKSTSKHN</sequence>
<evidence type="ECO:0000313" key="3">
    <source>
        <dbReference type="EMBL" id="OAF71854.1"/>
    </source>
</evidence>
<feature type="region of interest" description="Disordered" evidence="2">
    <location>
        <begin position="356"/>
        <end position="392"/>
    </location>
</feature>
<dbReference type="Proteomes" id="UP000078046">
    <property type="component" value="Unassembled WGS sequence"/>
</dbReference>
<keyword evidence="1" id="KW-0175">Coiled coil</keyword>